<comment type="caution">
    <text evidence="1">The sequence shown here is derived from an EMBL/GenBank/DDBJ whole genome shotgun (WGS) entry which is preliminary data.</text>
</comment>
<protein>
    <submittedName>
        <fullName evidence="1">Uncharacterized protein</fullName>
    </submittedName>
</protein>
<organism evidence="1 2">
    <name type="scientific">Candidatus Methanoperedens nitratireducens</name>
    <dbReference type="NCBI Taxonomy" id="1392998"/>
    <lineage>
        <taxon>Archaea</taxon>
        <taxon>Methanobacteriati</taxon>
        <taxon>Methanobacteriota</taxon>
        <taxon>Stenosarchaea group</taxon>
        <taxon>Methanomicrobia</taxon>
        <taxon>Methanosarcinales</taxon>
        <taxon>ANME-2 cluster</taxon>
        <taxon>Candidatus Methanoperedentaceae</taxon>
        <taxon>Candidatus Methanoperedens</taxon>
    </lineage>
</organism>
<reference evidence="1 2" key="1">
    <citation type="submission" date="2015-09" db="EMBL/GenBank/DDBJ databases">
        <title>A metagenomics-based metabolic model of nitrate-dependent anaerobic oxidation of methane by Methanoperedens-like archaea.</title>
        <authorList>
            <person name="Arshad A."/>
            <person name="Speth D.R."/>
            <person name="De Graaf R.M."/>
            <person name="Op Den Camp H.J."/>
            <person name="Jetten M.S."/>
            <person name="Welte C.U."/>
        </authorList>
    </citation>
    <scope>NUCLEOTIDE SEQUENCE [LARGE SCALE GENOMIC DNA]</scope>
</reference>
<sequence>MKPLAFKIQGELENQSELHIATNNTYNERGSRIKASDIYPLGQNLRGAFGYLFLEMKSKIADTLENGHPVIYFRDALIKHHDGIFIPVVKLDKGIRQVVYECCECLHIDKYPALRQPMAGISLGIGGTVRNMYTTDVISSKNRFRFEAIFNMKAKSAQEEKLNEEYLAEFISALKYVEDNGLYIGKRNSKGLGKVILKKLTIVPITMEDIKKRAKIISQIVRDEDGKMWIHLFSDTLSSFPLSGEDIVRDTKNAAKFFDPDFTQYKDPKITHIEKPVELLVNLSFLDLKVKTGKPRFEAPKSVISRGTRFRYQVTDAVPEFFNAFAMAELLRGLGDRTSFGKGEFVVS</sequence>
<evidence type="ECO:0000313" key="2">
    <source>
        <dbReference type="Proteomes" id="UP000050360"/>
    </source>
</evidence>
<gene>
    <name evidence="1" type="ORF">MPEBLZ_01954</name>
</gene>
<dbReference type="AlphaFoldDB" id="A0A0P8A5R7"/>
<evidence type="ECO:0000313" key="1">
    <source>
        <dbReference type="EMBL" id="KPQ43488.1"/>
    </source>
</evidence>
<dbReference type="Proteomes" id="UP000050360">
    <property type="component" value="Unassembled WGS sequence"/>
</dbReference>
<dbReference type="EMBL" id="LKCM01000140">
    <property type="protein sequence ID" value="KPQ43488.1"/>
    <property type="molecule type" value="Genomic_DNA"/>
</dbReference>
<proteinExistence type="predicted"/>
<name>A0A0P8A5R7_9EURY</name>
<accession>A0A0P8A5R7</accession>